<feature type="region of interest" description="Disordered" evidence="1">
    <location>
        <begin position="1907"/>
        <end position="1929"/>
    </location>
</feature>
<comment type="caution">
    <text evidence="3">The sequence shown here is derived from an EMBL/GenBank/DDBJ whole genome shotgun (WGS) entry which is preliminary data.</text>
</comment>
<feature type="compositionally biased region" description="Basic and acidic residues" evidence="1">
    <location>
        <begin position="1907"/>
        <end position="1923"/>
    </location>
</feature>
<proteinExistence type="predicted"/>
<protein>
    <submittedName>
        <fullName evidence="3">Cell surface protein SprA</fullName>
    </submittedName>
</protein>
<dbReference type="EMBL" id="QGGB01000005">
    <property type="protein sequence ID" value="PWN07008.1"/>
    <property type="molecule type" value="Genomic_DNA"/>
</dbReference>
<dbReference type="NCBIfam" id="TIGR04189">
    <property type="entry name" value="surface_SprA"/>
    <property type="match status" value="1"/>
</dbReference>
<evidence type="ECO:0000313" key="4">
    <source>
        <dbReference type="Proteomes" id="UP000245533"/>
    </source>
</evidence>
<evidence type="ECO:0000259" key="2">
    <source>
        <dbReference type="Pfam" id="PF14349"/>
    </source>
</evidence>
<accession>A0A316TT22</accession>
<organism evidence="3 4">
    <name type="scientific">Rhodohalobacter mucosus</name>
    <dbReference type="NCBI Taxonomy" id="2079485"/>
    <lineage>
        <taxon>Bacteria</taxon>
        <taxon>Pseudomonadati</taxon>
        <taxon>Balneolota</taxon>
        <taxon>Balneolia</taxon>
        <taxon>Balneolales</taxon>
        <taxon>Balneolaceae</taxon>
        <taxon>Rhodohalobacter</taxon>
    </lineage>
</organism>
<reference evidence="3 4" key="1">
    <citation type="submission" date="2018-05" db="EMBL/GenBank/DDBJ databases">
        <title>Rhodohalobacter halophilus gen. nov., sp. nov., a moderately halophilic member of the family Balneolaceae.</title>
        <authorList>
            <person name="Liu Z.-W."/>
        </authorList>
    </citation>
    <scope>NUCLEOTIDE SEQUENCE [LARGE SCALE GENOMIC DNA]</scope>
    <source>
        <strain evidence="3 4">8A47</strain>
    </source>
</reference>
<dbReference type="Pfam" id="PF14349">
    <property type="entry name" value="SprA_N"/>
    <property type="match status" value="1"/>
</dbReference>
<dbReference type="InterPro" id="IPR026377">
    <property type="entry name" value="Cell_surface_SprA"/>
</dbReference>
<gene>
    <name evidence="3" type="primary">sprA</name>
    <name evidence="3" type="ORF">DDZ15_06980</name>
</gene>
<feature type="region of interest" description="Disordered" evidence="1">
    <location>
        <begin position="1032"/>
        <end position="1051"/>
    </location>
</feature>
<feature type="region of interest" description="Disordered" evidence="1">
    <location>
        <begin position="1134"/>
        <end position="1158"/>
    </location>
</feature>
<evidence type="ECO:0000256" key="1">
    <source>
        <dbReference type="SAM" id="MobiDB-lite"/>
    </source>
</evidence>
<evidence type="ECO:0000313" key="3">
    <source>
        <dbReference type="EMBL" id="PWN07008.1"/>
    </source>
</evidence>
<dbReference type="Proteomes" id="UP000245533">
    <property type="component" value="Unassembled WGS sequence"/>
</dbReference>
<keyword evidence="4" id="KW-1185">Reference proteome</keyword>
<dbReference type="InterPro" id="IPR025684">
    <property type="entry name" value="SprA_N_dom"/>
</dbReference>
<sequence>MGCLACFALVGELHAQQNAEQAADTVRTAEFDSAFRAPDIKPVTPISLKPIPALYFITLPAERVEISTRADGGFTVEKQIRGYRSGYPTSMDFSSYASLKREEALTENWQFLIRESLRQQTRQRGLLDFSLVIPGGRESAFTTIFGSPEVNLRVNGLANMNVGASIQKSEDPALPPDQQTRIDPTFDQNLQLNIQGSIGDKLTIQTDWDTERPFEYQNRLSILYEGYEDEIIKSIELGNVSINTGNSLIRGSGSLFGVKSVAELGSLRLTSVISQQDGESNVETISGGSQEQPIRIRPAEYHDDRHFFLDFYTRQEFETSMANPQQLTQTLPIADVEVWVLRESIKADEGARLAVALADIGVIENQDGTFSAPNNELDAFPDALLDQFRDPQLGISADDLGIEDSRNFEEGYYTLLNEGTDYTINKVTGFISLRRSLGAREVLAVAFNYRGSQNDIIEVGELNRSGNDRIFLKMLRPANISTDNDLFQITMRNIYSLGVSNITSESLELELEFTEDNIARDRLPGRNATLLQDLGLDRVDTQGALEPDNQLDFGTGTLDAQNGLIIFPYLEPFGERIRNILQETAASAEEIDRLAYDELYAERQRNASQSSKNGFYRIRGTSRGGLQDNYNLGFALVEGSVRVFANGTELQEDIDYQVDYSFGTITILNDRYTAAGQDIQIEYENQALTSIEQKTFTGIRAEYELIRGFTLGGTFFRFSERPLDDKIGIGDEPISNSVIGFDTNARFDAPFLTRALDWLPLFQTRENSEFTFSGEIAQLRPGVAETRAVKQAIRNNELFPDEEDGLSFVDDFEGAEIKITLLNATRWNLAAAPAAVPGYPADAGFFEEEDFPGQPISNQQSRIERSDLRSTFSWYTIPRNISNILGGVEFTPESEPVRVTDVFPGRETQNPQEEIINTLDVYYDPGQRGQYNYNQDLQQLLEVEPERTWGGMTAVIPSGQEDFTQNNIEFLEFWVQPVLPGGQLPAASSIEDYDGRMYIDIGLITEDVVPNSKLNTEDGLALNPDNLILDNTANPRSALPANPPPPEGQFSNENRELEDVGYDGMPNANGANNLEERTVFEDFVEQMRVQWGEISSVFQQIQEDPSNDDYAFYGESQLDGLPLHERFHRMLGYADGNTPLDQSERRASTNRPDTEGLVNPSTVSLTNAYFQYEVALNPADETQLQIGAPGSYIVDRVPGSRQQDRWYLVRIPLEEFERQVGDISDFQNITYMRMWLSGYERPFTMRFASLEFVGSQWRQDEQINNTLDPNADIRISTINIEENSNRRPIPYRQPAGGIRAQNRGSQLQSLQNEQSIVLQTENLGPGATQLVKRVFPGGLNLLNYSNMRMFVHGEGYQERGDAELVVRIGNDLENNYYEYRQPVTPTNENFPWQPFDPANSGQLEQEAEEVWLYDQNSMNIVLSAFNQLKQLRDQENGNQFSDIYERSDILEDAVPGAVVAIKGNPSLSRVSEVGLGIRNPYDPDDTDGPGVPVLSAEMWLNELRVSGFDNEKGWAANAKTTLKLADFATVNANLSRQTQGFGSLDSRLGQRLFSNELAYDINTAVNLHSLLPQRYGWSIPVSFTARSSSSIPKYLPNQGDIRFSDFEQAVRNRGDLSEAEQDRLIDRVTREIETYSKSYSLNLSNMTKENSQNSLARYTLDNTTINYVYNTTDSRNPEYRFQDNWNYSASVRYNLNFRSVKFIRPLGFLGGVPLLSPLGGLQLGIMPNNLTTSASTRRSYEERLRRLQQGQTLLPRQQTHNFTYDTNLGIGYNLTPSISTSFQTQNVFDLTRVSVSNAGLSGPDSTAFTPDPSLDVFSGLLTGDISPRKSNYNENYTANWQPRFSNIGSLNWLTYTARYAGGFRWENSPFGSNLGSRISNSFRLDHTFRMDTQNLFRRLPFYRKAEEADQRERRERQAARSDENGEAEGFSAGETASYIGRRFVLALFSMRSIDISYNDSKTAAQSGFDGGSRFFDMFGGDTYSPGFGYRIGIQERISRDRLIANPDGLSSIQLPSSNTFSDNFGVTTRLNPFNNFSVDLNWQSQWDERTSELVSLAADNSITTVRSASGNISSSVWAFGSGYESLFRNQLQAAFDDMSATENLITTGGDETTVLNSVRLQRDFRNAYLGGSSSVGEKNFTPIPLPNWRINWTGVEGLFPFIGQYMQRATLTHSYTGLYRIGWNLNNNPGELITRRLGAYTIEDLRPEFDPSSVNIEKRFAPLIQLNVTWENGLRTQIGYETSNITSLAMSNSQVAERISRGLRMQIAYTLRNFRIPLFKRLTNNVDLSLTGNYVEDTEQRFLLDADLERALLEDATVIDRDPGAYDFNPRPPTGQTRINGEFLIGYRFSNTLTANFTYGFSQILPKSSSTFKRTTHDIRFNIRINIQSS</sequence>
<name>A0A316TT22_9BACT</name>
<feature type="domain" description="Gliding motility protein SprA N-terminal" evidence="2">
    <location>
        <begin position="1095"/>
        <end position="1605"/>
    </location>
</feature>